<dbReference type="EMBL" id="VANU01000001">
    <property type="protein sequence ID" value="TLP40690.1"/>
    <property type="molecule type" value="Genomic_DNA"/>
</dbReference>
<evidence type="ECO:0000256" key="3">
    <source>
        <dbReference type="ARBA" id="ARBA00004948"/>
    </source>
</evidence>
<evidence type="ECO:0000256" key="13">
    <source>
        <dbReference type="ARBA" id="ARBA00033171"/>
    </source>
</evidence>
<dbReference type="Gene3D" id="3.40.190.10">
    <property type="entry name" value="Periplasmic binding protein-like II"/>
    <property type="match status" value="4"/>
</dbReference>
<name>A0A5R8Y4H2_9BACT</name>
<keyword evidence="8" id="KW-0808">Transferase</keyword>
<comment type="similarity">
    <text evidence="4">Belongs to the NMT1/THI5 family.</text>
</comment>
<dbReference type="Proteomes" id="UP000308901">
    <property type="component" value="Unassembled WGS sequence"/>
</dbReference>
<evidence type="ECO:0000256" key="10">
    <source>
        <dbReference type="ARBA" id="ARBA00022898"/>
    </source>
</evidence>
<organism evidence="17 18">
    <name type="scientific">Arcobacter arenosus</name>
    <dbReference type="NCBI Taxonomy" id="2576037"/>
    <lineage>
        <taxon>Bacteria</taxon>
        <taxon>Pseudomonadati</taxon>
        <taxon>Campylobacterota</taxon>
        <taxon>Epsilonproteobacteria</taxon>
        <taxon>Campylobacterales</taxon>
        <taxon>Arcobacteraceae</taxon>
        <taxon>Arcobacter</taxon>
    </lineage>
</organism>
<comment type="subunit">
    <text evidence="5">Homodimer.</text>
</comment>
<dbReference type="Gene3D" id="3.30.565.10">
    <property type="entry name" value="Histidine kinase-like ATPase, C-terminal domain"/>
    <property type="match status" value="1"/>
</dbReference>
<evidence type="ECO:0000256" key="12">
    <source>
        <dbReference type="ARBA" id="ARBA00023004"/>
    </source>
</evidence>
<comment type="caution">
    <text evidence="17">The sequence shown here is derived from an EMBL/GenBank/DDBJ whole genome shotgun (WGS) entry which is preliminary data.</text>
</comment>
<keyword evidence="18" id="KW-1185">Reference proteome</keyword>
<reference evidence="17 18" key="1">
    <citation type="submission" date="2019-05" db="EMBL/GenBank/DDBJ databases">
        <title>Arcobacter sp. nov., isolated from sea sediment.</title>
        <authorList>
            <person name="Kim W."/>
        </authorList>
    </citation>
    <scope>NUCLEOTIDE SEQUENCE [LARGE SCALE GENOMIC DNA]</scope>
    <source>
        <strain evidence="17 18">CAU 1517</strain>
    </source>
</reference>
<evidence type="ECO:0000256" key="15">
    <source>
        <dbReference type="SAM" id="Phobius"/>
    </source>
</evidence>
<keyword evidence="15" id="KW-0812">Transmembrane</keyword>
<keyword evidence="9" id="KW-0479">Metal-binding</keyword>
<dbReference type="OrthoDB" id="174578at2"/>
<evidence type="ECO:0000256" key="14">
    <source>
        <dbReference type="ARBA" id="ARBA00048179"/>
    </source>
</evidence>
<evidence type="ECO:0000256" key="6">
    <source>
        <dbReference type="ARBA" id="ARBA00012438"/>
    </source>
</evidence>
<comment type="catalytic activity">
    <reaction evidence="1">
        <text>ATP + protein L-histidine = ADP + protein N-phospho-L-histidine.</text>
        <dbReference type="EC" id="2.7.13.3"/>
    </reaction>
</comment>
<dbReference type="Gene3D" id="1.10.287.130">
    <property type="match status" value="1"/>
</dbReference>
<comment type="pathway">
    <text evidence="3">Cofactor biosynthesis; thiamine diphosphate biosynthesis.</text>
</comment>
<evidence type="ECO:0000313" key="17">
    <source>
        <dbReference type="EMBL" id="TLP40690.1"/>
    </source>
</evidence>
<protein>
    <recommendedName>
        <fullName evidence="6">histidine kinase</fullName>
        <ecNumber evidence="6">2.7.13.3</ecNumber>
    </recommendedName>
    <alternativeName>
        <fullName evidence="13">Thiamine pyrimidine synthase</fullName>
    </alternativeName>
</protein>
<evidence type="ECO:0000256" key="5">
    <source>
        <dbReference type="ARBA" id="ARBA00011738"/>
    </source>
</evidence>
<dbReference type="EC" id="2.7.13.3" evidence="6"/>
<dbReference type="AlphaFoldDB" id="A0A5R8Y4H2"/>
<dbReference type="SUPFAM" id="SSF53850">
    <property type="entry name" value="Periplasmic binding protein-like II"/>
    <property type="match status" value="2"/>
</dbReference>
<evidence type="ECO:0000256" key="11">
    <source>
        <dbReference type="ARBA" id="ARBA00022977"/>
    </source>
</evidence>
<feature type="domain" description="Histidine kinase" evidence="16">
    <location>
        <begin position="632"/>
        <end position="838"/>
    </location>
</feature>
<evidence type="ECO:0000256" key="8">
    <source>
        <dbReference type="ARBA" id="ARBA00022679"/>
    </source>
</evidence>
<keyword evidence="15" id="KW-0472">Membrane</keyword>
<dbReference type="SMART" id="SM00062">
    <property type="entry name" value="PBPb"/>
    <property type="match status" value="1"/>
</dbReference>
<accession>A0A5R8Y4H2</accession>
<dbReference type="GO" id="GO:0000155">
    <property type="term" value="F:phosphorelay sensor kinase activity"/>
    <property type="evidence" value="ECO:0007669"/>
    <property type="project" value="InterPro"/>
</dbReference>
<comment type="catalytic activity">
    <reaction evidence="14">
        <text>N(6)-(pyridoxal phosphate)-L-lysyl-[4-amino-5-hydroxymethyl-2-methylpyrimidine phosphate synthase] + L-histidyl-[4-amino-5-hydroxymethyl-2-methylpyrimidine phosphate synthase] + 2 Fe(3+) + 4 H2O = L-lysyl-[4-amino-5-hydroxymethyl-2-methylpyrimidine phosphate synthase] + (2S)-2-amino-5-hydroxy-4-oxopentanoyl-[4-amino-5-hydroxymethyl-2-methylpyrimidine phosphate synthase] + 4-amino-2-methyl-5-(phosphooxymethyl)pyrimidine + 3-oxopropanoate + 2 Fe(2+) + 2 H(+)</text>
        <dbReference type="Rhea" id="RHEA:65756"/>
        <dbReference type="Rhea" id="RHEA-COMP:16892"/>
        <dbReference type="Rhea" id="RHEA-COMP:16893"/>
        <dbReference type="Rhea" id="RHEA-COMP:16894"/>
        <dbReference type="Rhea" id="RHEA-COMP:16895"/>
        <dbReference type="ChEBI" id="CHEBI:15377"/>
        <dbReference type="ChEBI" id="CHEBI:15378"/>
        <dbReference type="ChEBI" id="CHEBI:29033"/>
        <dbReference type="ChEBI" id="CHEBI:29034"/>
        <dbReference type="ChEBI" id="CHEBI:29969"/>
        <dbReference type="ChEBI" id="CHEBI:29979"/>
        <dbReference type="ChEBI" id="CHEBI:33190"/>
        <dbReference type="ChEBI" id="CHEBI:58354"/>
        <dbReference type="ChEBI" id="CHEBI:143915"/>
        <dbReference type="ChEBI" id="CHEBI:157692"/>
    </reaction>
    <physiologicalReaction direction="left-to-right" evidence="14">
        <dbReference type="Rhea" id="RHEA:65757"/>
    </physiologicalReaction>
</comment>
<keyword evidence="11" id="KW-0784">Thiamine biosynthesis</keyword>
<proteinExistence type="inferred from homology"/>
<gene>
    <name evidence="17" type="ORF">FDK22_01365</name>
</gene>
<dbReference type="InterPro" id="IPR003661">
    <property type="entry name" value="HisK_dim/P_dom"/>
</dbReference>
<evidence type="ECO:0000256" key="4">
    <source>
        <dbReference type="ARBA" id="ARBA00009406"/>
    </source>
</evidence>
<dbReference type="CDD" id="cd00082">
    <property type="entry name" value="HisKA"/>
    <property type="match status" value="1"/>
</dbReference>
<dbReference type="PANTHER" id="PTHR31528">
    <property type="entry name" value="4-AMINO-5-HYDROXYMETHYL-2-METHYLPYRIMIDINE PHOSPHATE SYNTHASE THI11-RELATED"/>
    <property type="match status" value="1"/>
</dbReference>
<dbReference type="InterPro" id="IPR004358">
    <property type="entry name" value="Sig_transdc_His_kin-like_C"/>
</dbReference>
<keyword evidence="15" id="KW-1133">Transmembrane helix</keyword>
<dbReference type="SUPFAM" id="SSF47384">
    <property type="entry name" value="Homodimeric domain of signal transducing histidine kinase"/>
    <property type="match status" value="1"/>
</dbReference>
<evidence type="ECO:0000259" key="16">
    <source>
        <dbReference type="PROSITE" id="PS50109"/>
    </source>
</evidence>
<dbReference type="RefSeq" id="WP_138150994.1">
    <property type="nucleotide sequence ID" value="NZ_VANU01000001.1"/>
</dbReference>
<comment type="function">
    <text evidence="2">Responsible for the formation of the pyrimidine heterocycle in the thiamine biosynthesis pathway. Catalyzes the formation of hydroxymethylpyrimidine phosphate (HMP-P) from histidine and pyridoxal phosphate (PLP). The protein uses PLP and the active site histidine to form HMP-P, generating an inactive enzyme. The enzyme can only undergo a single turnover, which suggests it is a suicide enzyme.</text>
</comment>
<dbReference type="GO" id="GO:0009228">
    <property type="term" value="P:thiamine biosynthetic process"/>
    <property type="evidence" value="ECO:0007669"/>
    <property type="project" value="UniProtKB-KW"/>
</dbReference>
<dbReference type="PANTHER" id="PTHR31528:SF1">
    <property type="entry name" value="4-AMINO-5-HYDROXYMETHYL-2-METHYLPYRIMIDINE PHOSPHATE SYNTHASE THI11-RELATED"/>
    <property type="match status" value="1"/>
</dbReference>
<dbReference type="InterPro" id="IPR001638">
    <property type="entry name" value="Solute-binding_3/MltF_N"/>
</dbReference>
<keyword evidence="7" id="KW-0597">Phosphoprotein</keyword>
<feature type="transmembrane region" description="Helical" evidence="15">
    <location>
        <begin position="570"/>
        <end position="587"/>
    </location>
</feature>
<keyword evidence="10" id="KW-0663">Pyridoxal phosphate</keyword>
<evidence type="ECO:0000256" key="9">
    <source>
        <dbReference type="ARBA" id="ARBA00022723"/>
    </source>
</evidence>
<dbReference type="Pfam" id="PF09084">
    <property type="entry name" value="NMT1"/>
    <property type="match status" value="1"/>
</dbReference>
<evidence type="ECO:0000256" key="7">
    <source>
        <dbReference type="ARBA" id="ARBA00022553"/>
    </source>
</evidence>
<keyword evidence="12" id="KW-0408">Iron</keyword>
<dbReference type="SMART" id="SM00387">
    <property type="entry name" value="HATPase_c"/>
    <property type="match status" value="1"/>
</dbReference>
<dbReference type="SUPFAM" id="SSF55874">
    <property type="entry name" value="ATPase domain of HSP90 chaperone/DNA topoisomerase II/histidine kinase"/>
    <property type="match status" value="1"/>
</dbReference>
<dbReference type="InterPro" id="IPR036097">
    <property type="entry name" value="HisK_dim/P_sf"/>
</dbReference>
<dbReference type="InterPro" id="IPR005467">
    <property type="entry name" value="His_kinase_dom"/>
</dbReference>
<dbReference type="InterPro" id="IPR027939">
    <property type="entry name" value="NMT1/THI5"/>
</dbReference>
<evidence type="ECO:0000256" key="2">
    <source>
        <dbReference type="ARBA" id="ARBA00003469"/>
    </source>
</evidence>
<evidence type="ECO:0000256" key="1">
    <source>
        <dbReference type="ARBA" id="ARBA00000085"/>
    </source>
</evidence>
<sequence length="838" mass="97797">MKYIVILIVLTTLSFSKNLDKVNLYLKWKHQFQFAGFYIAKEKGFFEEEGLDVNIIEPSSNNPINIDKILNEENSFGISDSSLINSVMHGEKLSLIMPILQETPFTFLFLKSSNIKSVNDFKNKRIMLDLNNKENAFAKLFLNKFNINEKNIKVIPSSYDVQDLINKKVDIFNAYISNEPYRLKEEGIEYEYLKSSSLGMNFYGDILFTSIKNEKNNPKRVKSFFNATMKGWQYAFTHIDETIKLILEKYNTQGFSYSKYLFEANSLKELSGINDGTFGKFNFTKINQIISSYFLIDKKLTLKDINNLHIDFLSNERFFIDDKSIVFNKKEIEYLEKKDKITFCVSKGIEPMVFYKNGEFKGISIDFFKMIEKKINKKIQGILTLTPEECDTLLKKKKVDLKPLILTDPNAYSFLKPTVPYYNGYLVLATKISQPYLLDISQLEDKHLGLLKDTEKINTLIKKRFPNLNFVEINGTVENALELIRKDEIYGFLGVSDIISYNIQKYFTHELKIMKRLSDLKDGSIGVVKDDYILHSILNKAILSFSDREKRDIKNKWAYVKEETIIKKEYLINIFFIIFIIILAFFYKQYVLHKSNKQLKIKVNEEVKKNREKDKILFQQMKLASMGEMLNNIAHQWREPLNVINSNVAVIDSIFSKYKIEDKKLENTLTQIESQTKYMSDTIDSFRTFFYPSKEKKEFILSKTIEHVLRIIKFDYEKSNIQINTKILNDKKINGYKGEYIQTVIAILHNSKDAFILNGIKDRRIDICIDNMLTIEDNAGGIDDKLIDRIFEPYFTTKYKNKGTGTGLYMAKMIIENSMNGTLSVEQKKDGTKFKIII</sequence>
<dbReference type="GO" id="GO:0046872">
    <property type="term" value="F:metal ion binding"/>
    <property type="evidence" value="ECO:0007669"/>
    <property type="project" value="UniProtKB-KW"/>
</dbReference>
<dbReference type="InterPro" id="IPR036890">
    <property type="entry name" value="HATPase_C_sf"/>
</dbReference>
<dbReference type="InterPro" id="IPR003594">
    <property type="entry name" value="HATPase_dom"/>
</dbReference>
<dbReference type="Pfam" id="PF02518">
    <property type="entry name" value="HATPase_c"/>
    <property type="match status" value="1"/>
</dbReference>
<evidence type="ECO:0000313" key="18">
    <source>
        <dbReference type="Proteomes" id="UP000308901"/>
    </source>
</evidence>
<dbReference type="PROSITE" id="PS50109">
    <property type="entry name" value="HIS_KIN"/>
    <property type="match status" value="1"/>
</dbReference>
<dbReference type="InterPro" id="IPR015168">
    <property type="entry name" value="SsuA/THI5"/>
</dbReference>
<dbReference type="PRINTS" id="PR00344">
    <property type="entry name" value="BCTRLSENSOR"/>
</dbReference>
<dbReference type="Pfam" id="PF00497">
    <property type="entry name" value="SBP_bac_3"/>
    <property type="match status" value="1"/>
</dbReference>